<evidence type="ECO:0000256" key="1">
    <source>
        <dbReference type="SAM" id="MobiDB-lite"/>
    </source>
</evidence>
<protein>
    <recommendedName>
        <fullName evidence="3">PRC-barrel domain-containing protein</fullName>
    </recommendedName>
</protein>
<dbReference type="PANTHER" id="PTHR36505">
    <property type="entry name" value="BLR1072 PROTEIN"/>
    <property type="match status" value="1"/>
</dbReference>
<dbReference type="Proteomes" id="UP000035068">
    <property type="component" value="Unassembled WGS sequence"/>
</dbReference>
<dbReference type="PANTHER" id="PTHR36505:SF1">
    <property type="entry name" value="BLR1072 PROTEIN"/>
    <property type="match status" value="1"/>
</dbReference>
<proteinExistence type="predicted"/>
<dbReference type="Pfam" id="PF05239">
    <property type="entry name" value="PRC"/>
    <property type="match status" value="1"/>
</dbReference>
<evidence type="ECO:0000256" key="2">
    <source>
        <dbReference type="SAM" id="SignalP"/>
    </source>
</evidence>
<dbReference type="SUPFAM" id="SSF50346">
    <property type="entry name" value="PRC-barrel domain"/>
    <property type="match status" value="1"/>
</dbReference>
<comment type="caution">
    <text evidence="4">The sequence shown here is derived from an EMBL/GenBank/DDBJ whole genome shotgun (WGS) entry which is preliminary data.</text>
</comment>
<reference evidence="4 5" key="1">
    <citation type="submission" date="2014-12" db="EMBL/GenBank/DDBJ databases">
        <title>Genomes of Geoalkalibacter ferrihydriticus and Geoalkalibacter subterraneus, two haloalkaliphilic metal-reducing members of the Geobacteraceae.</title>
        <authorList>
            <person name="Badalamenti J.P."/>
            <person name="Torres C.I."/>
            <person name="Krajmalnik-Brown R."/>
            <person name="Bond D.R."/>
        </authorList>
    </citation>
    <scope>NUCLEOTIDE SEQUENCE [LARGE SCALE GENOMIC DNA]</scope>
    <source>
        <strain evidence="4 5">DSM 17813</strain>
    </source>
</reference>
<keyword evidence="5" id="KW-1185">Reference proteome</keyword>
<organism evidence="4 5">
    <name type="scientific">Geoalkalibacter ferrihydriticus DSM 17813</name>
    <dbReference type="NCBI Taxonomy" id="1121915"/>
    <lineage>
        <taxon>Bacteria</taxon>
        <taxon>Pseudomonadati</taxon>
        <taxon>Thermodesulfobacteriota</taxon>
        <taxon>Desulfuromonadia</taxon>
        <taxon>Desulfuromonadales</taxon>
        <taxon>Geoalkalibacteraceae</taxon>
        <taxon>Geoalkalibacter</taxon>
    </lineage>
</organism>
<dbReference type="EMBL" id="JWJD01000006">
    <property type="protein sequence ID" value="KIH76003.1"/>
    <property type="molecule type" value="Genomic_DNA"/>
</dbReference>
<feature type="domain" description="PRC-barrel" evidence="3">
    <location>
        <begin position="39"/>
        <end position="101"/>
    </location>
</feature>
<accession>A0A0C2EBQ8</accession>
<gene>
    <name evidence="4" type="ORF">GFER_14015</name>
</gene>
<evidence type="ECO:0000313" key="5">
    <source>
        <dbReference type="Proteomes" id="UP000035068"/>
    </source>
</evidence>
<feature type="chain" id="PRO_5002160017" description="PRC-barrel domain-containing protein" evidence="2">
    <location>
        <begin position="25"/>
        <end position="180"/>
    </location>
</feature>
<dbReference type="Gene3D" id="2.30.30.240">
    <property type="entry name" value="PRC-barrel domain"/>
    <property type="match status" value="1"/>
</dbReference>
<dbReference type="RefSeq" id="WP_040100393.1">
    <property type="nucleotide sequence ID" value="NZ_JWJD01000006.1"/>
</dbReference>
<feature type="compositionally biased region" description="Basic and acidic residues" evidence="1">
    <location>
        <begin position="153"/>
        <end position="180"/>
    </location>
</feature>
<dbReference type="InterPro" id="IPR027275">
    <property type="entry name" value="PRC-brl_dom"/>
</dbReference>
<sequence length="180" mass="20147">MKKISLITAALFSLGLFMAPAVFAAGEKAVGERTTLLMADDLVGSEVLDRNNEKIGEIDKLLVDLQQGKIGYVVMKSGGILGVGTDRYVVPFNAFEGRAQITDQMIGEKVSLTLNRSKDQLRAIPENDIQAVLSDRTQGAEIHQFYGVSPYWEDDRGMTQDRPEYRKDKDKDKDKDKRKY</sequence>
<feature type="region of interest" description="Disordered" evidence="1">
    <location>
        <begin position="151"/>
        <end position="180"/>
    </location>
</feature>
<keyword evidence="2" id="KW-0732">Signal</keyword>
<evidence type="ECO:0000313" key="4">
    <source>
        <dbReference type="EMBL" id="KIH76003.1"/>
    </source>
</evidence>
<dbReference type="InterPro" id="IPR011033">
    <property type="entry name" value="PRC_barrel-like_sf"/>
</dbReference>
<dbReference type="AlphaFoldDB" id="A0A0C2EBQ8"/>
<name>A0A0C2EBQ8_9BACT</name>
<evidence type="ECO:0000259" key="3">
    <source>
        <dbReference type="Pfam" id="PF05239"/>
    </source>
</evidence>
<feature type="signal peptide" evidence="2">
    <location>
        <begin position="1"/>
        <end position="24"/>
    </location>
</feature>